<dbReference type="RefSeq" id="WP_354601460.1">
    <property type="nucleotide sequence ID" value="NZ_JBEWZI010000012.1"/>
</dbReference>
<sequence>METLATETLNLVLDDFVQEAQQAFGPDLQAVILFGSAAEGRLRPMSNVNLLLCLEQFDATRVDEFRGALRACHSAIRASVMFLLRDELPEAARLFAVKFNDIKARHRLLYGTDPFADLLIDKAELRRRTREVLLDLSIRLRERYALLSLREEQLVAVITEASSPLRAAALALLEMRGEAGALSPREALVKVAAESAKAEFVSAVTALPLAREDLVLAPGQAGPALLHLSALATYLLAGLNAAEPVA</sequence>
<dbReference type="EMBL" id="JBEWZI010000012">
    <property type="protein sequence ID" value="MET7014997.1"/>
    <property type="molecule type" value="Genomic_DNA"/>
</dbReference>
<name>A0ABV2TPP9_9RHOO</name>
<keyword evidence="2" id="KW-1185">Reference proteome</keyword>
<accession>A0ABV2TPP9</accession>
<evidence type="ECO:0000313" key="2">
    <source>
        <dbReference type="Proteomes" id="UP001549691"/>
    </source>
</evidence>
<dbReference type="Proteomes" id="UP001549691">
    <property type="component" value="Unassembled WGS sequence"/>
</dbReference>
<gene>
    <name evidence="1" type="ORF">ABXR19_12410</name>
</gene>
<evidence type="ECO:0008006" key="3">
    <source>
        <dbReference type="Google" id="ProtNLM"/>
    </source>
</evidence>
<proteinExistence type="predicted"/>
<dbReference type="Gene3D" id="3.30.460.10">
    <property type="entry name" value="Beta Polymerase, domain 2"/>
    <property type="match status" value="1"/>
</dbReference>
<dbReference type="InterPro" id="IPR043519">
    <property type="entry name" value="NT_sf"/>
</dbReference>
<organism evidence="1 2">
    <name type="scientific">Uliginosibacterium flavum</name>
    <dbReference type="NCBI Taxonomy" id="1396831"/>
    <lineage>
        <taxon>Bacteria</taxon>
        <taxon>Pseudomonadati</taxon>
        <taxon>Pseudomonadota</taxon>
        <taxon>Betaproteobacteria</taxon>
        <taxon>Rhodocyclales</taxon>
        <taxon>Zoogloeaceae</taxon>
        <taxon>Uliginosibacterium</taxon>
    </lineage>
</organism>
<comment type="caution">
    <text evidence="1">The sequence shown here is derived from an EMBL/GenBank/DDBJ whole genome shotgun (WGS) entry which is preliminary data.</text>
</comment>
<evidence type="ECO:0000313" key="1">
    <source>
        <dbReference type="EMBL" id="MET7014997.1"/>
    </source>
</evidence>
<reference evidence="1 2" key="1">
    <citation type="submission" date="2024-07" db="EMBL/GenBank/DDBJ databases">
        <title>Uliginosibacterium flavum JJ3220;KACC:17644.</title>
        <authorList>
            <person name="Kim M.K."/>
        </authorList>
    </citation>
    <scope>NUCLEOTIDE SEQUENCE [LARGE SCALE GENOMIC DNA]</scope>
    <source>
        <strain evidence="1 2">KACC:17644</strain>
    </source>
</reference>
<protein>
    <recommendedName>
        <fullName evidence="3">Nucleotidyltransferase domain-containing protein</fullName>
    </recommendedName>
</protein>
<dbReference type="SUPFAM" id="SSF81301">
    <property type="entry name" value="Nucleotidyltransferase"/>
    <property type="match status" value="1"/>
</dbReference>